<reference evidence="2 3" key="1">
    <citation type="submission" date="2018-10" db="EMBL/GenBank/DDBJ databases">
        <title>Genomic Encyclopedia of Archaeal and Bacterial Type Strains, Phase II (KMG-II): from individual species to whole genera.</title>
        <authorList>
            <person name="Goeker M."/>
        </authorList>
    </citation>
    <scope>NUCLEOTIDE SEQUENCE [LARGE SCALE GENOMIC DNA]</scope>
    <source>
        <strain evidence="2 3">VM1</strain>
    </source>
</reference>
<feature type="domain" description="AMP-activated protein kinase glycogen-binding" evidence="1">
    <location>
        <begin position="21"/>
        <end position="92"/>
    </location>
</feature>
<keyword evidence="2" id="KW-0808">Transferase</keyword>
<dbReference type="EMBL" id="REFO01000010">
    <property type="protein sequence ID" value="RMA97702.1"/>
    <property type="molecule type" value="Genomic_DNA"/>
</dbReference>
<comment type="caution">
    <text evidence="2">The sequence shown here is derived from an EMBL/GenBank/DDBJ whole genome shotgun (WGS) entry which is preliminary data.</text>
</comment>
<dbReference type="InterPro" id="IPR014756">
    <property type="entry name" value="Ig_E-set"/>
</dbReference>
<protein>
    <submittedName>
        <fullName evidence="2">AMP-activated protein kinase-like protein</fullName>
    </submittedName>
</protein>
<gene>
    <name evidence="2" type="ORF">CLV39_0325</name>
</gene>
<dbReference type="Gene3D" id="2.60.40.10">
    <property type="entry name" value="Immunoglobulins"/>
    <property type="match status" value="1"/>
</dbReference>
<evidence type="ECO:0000313" key="3">
    <source>
        <dbReference type="Proteomes" id="UP000280842"/>
    </source>
</evidence>
<dbReference type="InterPro" id="IPR013783">
    <property type="entry name" value="Ig-like_fold"/>
</dbReference>
<dbReference type="RefSeq" id="WP_211325018.1">
    <property type="nucleotide sequence ID" value="NZ_REFO01000010.1"/>
</dbReference>
<dbReference type="SUPFAM" id="SSF81296">
    <property type="entry name" value="E set domains"/>
    <property type="match status" value="1"/>
</dbReference>
<proteinExistence type="predicted"/>
<accession>A0A3M0C417</accession>
<evidence type="ECO:0000313" key="2">
    <source>
        <dbReference type="EMBL" id="RMA97702.1"/>
    </source>
</evidence>
<keyword evidence="2" id="KW-0418">Kinase</keyword>
<name>A0A3M0C417_9AQUI</name>
<dbReference type="CDD" id="cd07184">
    <property type="entry name" value="E_set_Isoamylase_like_N"/>
    <property type="match status" value="1"/>
</dbReference>
<keyword evidence="3" id="KW-1185">Reference proteome</keyword>
<evidence type="ECO:0000259" key="1">
    <source>
        <dbReference type="Pfam" id="PF16561"/>
    </source>
</evidence>
<dbReference type="GO" id="GO:0016301">
    <property type="term" value="F:kinase activity"/>
    <property type="evidence" value="ECO:0007669"/>
    <property type="project" value="UniProtKB-KW"/>
</dbReference>
<dbReference type="Pfam" id="PF16561">
    <property type="entry name" value="AMPK1_CBM"/>
    <property type="match status" value="1"/>
</dbReference>
<dbReference type="Proteomes" id="UP000280842">
    <property type="component" value="Unassembled WGS sequence"/>
</dbReference>
<dbReference type="InterPro" id="IPR032640">
    <property type="entry name" value="AMPK1_CBM"/>
</dbReference>
<dbReference type="AlphaFoldDB" id="A0A3M0C417"/>
<sequence length="92" mass="10828">MVKIAKKGNKAWVTFTTPVLECEKVEIKGSWNDWQPEEMKKKKNGEFYIRKYLPANQTYEFGYLIDGNKWIWDDTVETVYSPFGSKNSVLKI</sequence>
<organism evidence="2 3">
    <name type="scientific">Hydrogenothermus marinus</name>
    <dbReference type="NCBI Taxonomy" id="133270"/>
    <lineage>
        <taxon>Bacteria</taxon>
        <taxon>Pseudomonadati</taxon>
        <taxon>Aquificota</taxon>
        <taxon>Aquificia</taxon>
        <taxon>Aquificales</taxon>
        <taxon>Hydrogenothermaceae</taxon>
        <taxon>Hydrogenothermus</taxon>
    </lineage>
</organism>